<dbReference type="Proteomes" id="UP001057753">
    <property type="component" value="Unassembled WGS sequence"/>
</dbReference>
<dbReference type="EMBL" id="JABXYM010000001">
    <property type="protein sequence ID" value="MCR6098085.1"/>
    <property type="molecule type" value="Genomic_DNA"/>
</dbReference>
<keyword evidence="1" id="KW-0238">DNA-binding</keyword>
<accession>A0A9Q4FYV5</accession>
<organism evidence="1 2">
    <name type="scientific">Salipaludibacillus agaradhaerens</name>
    <name type="common">Bacillus agaradhaerens</name>
    <dbReference type="NCBI Taxonomy" id="76935"/>
    <lineage>
        <taxon>Bacteria</taxon>
        <taxon>Bacillati</taxon>
        <taxon>Bacillota</taxon>
        <taxon>Bacilli</taxon>
        <taxon>Bacillales</taxon>
        <taxon>Bacillaceae</taxon>
    </lineage>
</organism>
<evidence type="ECO:0000313" key="2">
    <source>
        <dbReference type="Proteomes" id="UP001057753"/>
    </source>
</evidence>
<name>A0A9Q4FYV5_SALAG</name>
<reference evidence="1" key="1">
    <citation type="submission" date="2020-06" db="EMBL/GenBank/DDBJ databases">
        <title>Insight into the genomes of haloalkaliphilic bacilli from Kenyan soda lakes.</title>
        <authorList>
            <person name="Mwirichia R."/>
            <person name="Villamizar G.C."/>
            <person name="Poehlein A."/>
            <person name="Mugweru J."/>
            <person name="Kipnyargis A."/>
            <person name="Kiplimo D."/>
            <person name="Orwa P."/>
            <person name="Daniel R."/>
        </authorList>
    </citation>
    <scope>NUCLEOTIDE SEQUENCE</scope>
    <source>
        <strain evidence="1">B1096_S55</strain>
    </source>
</reference>
<dbReference type="AlphaFoldDB" id="A0A9Q4FYV5"/>
<comment type="caution">
    <text evidence="1">The sequence shown here is derived from an EMBL/GenBank/DDBJ whole genome shotgun (WGS) entry which is preliminary data.</text>
</comment>
<proteinExistence type="predicted"/>
<keyword evidence="2" id="KW-1185">Reference proteome</keyword>
<sequence>MEIMDAIILALSIAGAGYFIGSGLENFKSEQPGKGISQIFEDESEQLIKDTDLHHYTGLSKEGARSLINAYPDVPPMKINGNVYYHKKTLMIG</sequence>
<evidence type="ECO:0000313" key="1">
    <source>
        <dbReference type="EMBL" id="MCR6098085.1"/>
    </source>
</evidence>
<gene>
    <name evidence="1" type="ORF">HXA33_16215</name>
</gene>
<protein>
    <submittedName>
        <fullName evidence="1">DNA-binding protein</fullName>
    </submittedName>
</protein>
<dbReference type="GO" id="GO:0003677">
    <property type="term" value="F:DNA binding"/>
    <property type="evidence" value="ECO:0007669"/>
    <property type="project" value="UniProtKB-KW"/>
</dbReference>